<dbReference type="EMBL" id="SEUB01000001">
    <property type="protein sequence ID" value="RYM44302.1"/>
    <property type="molecule type" value="Genomic_DNA"/>
</dbReference>
<sequence>MNSIKRNGVDIQVAFTLASSRLHAKNLIETGADVPAEVVATKPGMKLIVRHYTKQALVRIAHRLVRAARPVTRPLLFRLRNYFTSTLRQEMLEEFTKLQKIQYQQHQQIVLEFQRLANSAKIQTRLSQKIFSGQHSLESLQQQLDRIEQKCPGVDRQPAVDSPQGEPRPLLDKPEVKVHEK</sequence>
<evidence type="ECO:0000256" key="1">
    <source>
        <dbReference type="SAM" id="MobiDB-lite"/>
    </source>
</evidence>
<gene>
    <name evidence="2" type="ORF">EVS84_00740</name>
</gene>
<dbReference type="Proteomes" id="UP000291107">
    <property type="component" value="Unassembled WGS sequence"/>
</dbReference>
<dbReference type="AlphaFoldDB" id="A0A4Q4LAA5"/>
<evidence type="ECO:0000313" key="3">
    <source>
        <dbReference type="Proteomes" id="UP000291107"/>
    </source>
</evidence>
<evidence type="ECO:0000313" key="2">
    <source>
        <dbReference type="EMBL" id="RYM44302.1"/>
    </source>
</evidence>
<protein>
    <submittedName>
        <fullName evidence="2">Uncharacterized protein</fullName>
    </submittedName>
</protein>
<accession>A0A4Q4LAA5</accession>
<name>A0A4Q4LAA5_9PSED</name>
<comment type="caution">
    <text evidence="2">The sequence shown here is derived from an EMBL/GenBank/DDBJ whole genome shotgun (WGS) entry which is preliminary data.</text>
</comment>
<dbReference type="RefSeq" id="WP_129997332.1">
    <property type="nucleotide sequence ID" value="NZ_JAVDVD010000004.1"/>
</dbReference>
<feature type="compositionally biased region" description="Basic and acidic residues" evidence="1">
    <location>
        <begin position="169"/>
        <end position="181"/>
    </location>
</feature>
<feature type="region of interest" description="Disordered" evidence="1">
    <location>
        <begin position="152"/>
        <end position="181"/>
    </location>
</feature>
<reference evidence="2 3" key="1">
    <citation type="submission" date="2019-02" db="EMBL/GenBank/DDBJ databases">
        <title>Genome of Pseudomonas korensis isolated from heavy metal contaminated environment.</title>
        <authorList>
            <person name="Ayangbenro A.S."/>
            <person name="Babalola O."/>
        </authorList>
    </citation>
    <scope>NUCLEOTIDE SEQUENCE [LARGE SCALE GENOMIC DNA]</scope>
    <source>
        <strain evidence="2 3">AB36</strain>
    </source>
</reference>
<organism evidence="2 3">
    <name type="scientific">Pseudomonas koreensis</name>
    <dbReference type="NCBI Taxonomy" id="198620"/>
    <lineage>
        <taxon>Bacteria</taxon>
        <taxon>Pseudomonadati</taxon>
        <taxon>Pseudomonadota</taxon>
        <taxon>Gammaproteobacteria</taxon>
        <taxon>Pseudomonadales</taxon>
        <taxon>Pseudomonadaceae</taxon>
        <taxon>Pseudomonas</taxon>
    </lineage>
</organism>
<proteinExistence type="predicted"/>